<dbReference type="OrthoDB" id="9898580at2759"/>
<dbReference type="Proteomes" id="UP000274504">
    <property type="component" value="Unassembled WGS sequence"/>
</dbReference>
<accession>A0A0R3SCV3</accession>
<feature type="coiled-coil region" evidence="1">
    <location>
        <begin position="307"/>
        <end position="399"/>
    </location>
</feature>
<feature type="coiled-coil region" evidence="1">
    <location>
        <begin position="5"/>
        <end position="32"/>
    </location>
</feature>
<dbReference type="InterPro" id="IPR000237">
    <property type="entry name" value="GRIP_dom"/>
</dbReference>
<evidence type="ECO:0000259" key="2">
    <source>
        <dbReference type="PROSITE" id="PS50913"/>
    </source>
</evidence>
<dbReference type="STRING" id="6216.A0A0R3SCV3"/>
<dbReference type="Pfam" id="PF01465">
    <property type="entry name" value="GRIP"/>
    <property type="match status" value="1"/>
</dbReference>
<feature type="coiled-coil region" evidence="1">
    <location>
        <begin position="70"/>
        <end position="128"/>
    </location>
</feature>
<dbReference type="SMART" id="SM00755">
    <property type="entry name" value="Grip"/>
    <property type="match status" value="1"/>
</dbReference>
<evidence type="ECO:0000313" key="5">
    <source>
        <dbReference type="WBParaSite" id="HDID_0000244301-mRNA-1"/>
    </source>
</evidence>
<sequence>MEEQLKEQANKIQRYEIKLKDIIAAYKTLQNENESLGQLVYSANRSVIESRLQQELDEKNKILSDQSVAISDLSDKLKSLVLEKNRYREEAAKMCSLNERIDQLTRELESEQTNSKSLKAALADAQEQHEISTEHFETRISDIIATLKTYQEIHKNDAETISQLRSGTSSSQSKELSPQPIKPSLSDLIFTILESKSNAADASRSDELFDYLEQIWRGIVESSHLQQSTVEKQLLQRLNLKFLVSTELLESCEKERTLLQHELETARLRLQSLHENTKMAINSPLPTGLAPRQTFLVESDVSANTDRRNLELQLQEAQDHVKLLRKQNLTTLLELESVKKLMHSKLAAAKEEASERLAEATSRHEAQLARMESEAHRYREQTLNLLTEKEEEISELRTTLFLANHEGSNAALPPFRPLISTMTTNSVSLSEGSCKEEVPDSTTPTLTSTVNFEESFLPQNSLHCGLVHCAERHGRMVIEVKKLRACKRELEQRIDDLETRLREERKAAALEASQNSMKTDGSSFQNSSCGENVNMVYVKNIVFNLISNFKTSSLASRVGIVKALSMALHFTPEEENALIGGIIG</sequence>
<evidence type="ECO:0000313" key="3">
    <source>
        <dbReference type="EMBL" id="VDL19905.1"/>
    </source>
</evidence>
<dbReference type="PROSITE" id="PS50913">
    <property type="entry name" value="GRIP"/>
    <property type="match status" value="1"/>
</dbReference>
<organism evidence="5">
    <name type="scientific">Hymenolepis diminuta</name>
    <name type="common">Rat tapeworm</name>
    <dbReference type="NCBI Taxonomy" id="6216"/>
    <lineage>
        <taxon>Eukaryota</taxon>
        <taxon>Metazoa</taxon>
        <taxon>Spiralia</taxon>
        <taxon>Lophotrochozoa</taxon>
        <taxon>Platyhelminthes</taxon>
        <taxon>Cestoda</taxon>
        <taxon>Eucestoda</taxon>
        <taxon>Cyclophyllidea</taxon>
        <taxon>Hymenolepididae</taxon>
        <taxon>Hymenolepis</taxon>
    </lineage>
</organism>
<name>A0A0R3SCV3_HYMDI</name>
<dbReference type="WBParaSite" id="HDID_0000244301-mRNA-1">
    <property type="protein sequence ID" value="HDID_0000244301-mRNA-1"/>
    <property type="gene ID" value="HDID_0000244301"/>
</dbReference>
<feature type="coiled-coil region" evidence="1">
    <location>
        <begin position="480"/>
        <end position="507"/>
    </location>
</feature>
<reference evidence="3 4" key="2">
    <citation type="submission" date="2018-11" db="EMBL/GenBank/DDBJ databases">
        <authorList>
            <consortium name="Pathogen Informatics"/>
        </authorList>
    </citation>
    <scope>NUCLEOTIDE SEQUENCE [LARGE SCALE GENOMIC DNA]</scope>
</reference>
<feature type="domain" description="GRIP" evidence="2">
    <location>
        <begin position="528"/>
        <end position="581"/>
    </location>
</feature>
<protein>
    <submittedName>
        <fullName evidence="5">GRIP domain-containing protein</fullName>
    </submittedName>
</protein>
<feature type="coiled-coil region" evidence="1">
    <location>
        <begin position="249"/>
        <end position="276"/>
    </location>
</feature>
<reference evidence="5" key="1">
    <citation type="submission" date="2016-04" db="UniProtKB">
        <authorList>
            <consortium name="WormBaseParasite"/>
        </authorList>
    </citation>
    <scope>IDENTIFICATION</scope>
</reference>
<gene>
    <name evidence="3" type="ORF">HDID_LOCUS2444</name>
</gene>
<evidence type="ECO:0000256" key="1">
    <source>
        <dbReference type="SAM" id="Coils"/>
    </source>
</evidence>
<keyword evidence="1" id="KW-0175">Coiled coil</keyword>
<evidence type="ECO:0000313" key="4">
    <source>
        <dbReference type="Proteomes" id="UP000274504"/>
    </source>
</evidence>
<dbReference type="EMBL" id="UYSG01000597">
    <property type="protein sequence ID" value="VDL19905.1"/>
    <property type="molecule type" value="Genomic_DNA"/>
</dbReference>
<dbReference type="AlphaFoldDB" id="A0A0R3SCV3"/>
<proteinExistence type="predicted"/>